<protein>
    <submittedName>
        <fullName evidence="1">Uncharacterized protein</fullName>
    </submittedName>
</protein>
<evidence type="ECO:0000313" key="1">
    <source>
        <dbReference type="EMBL" id="KYP72268.1"/>
    </source>
</evidence>
<organism evidence="1 2">
    <name type="scientific">Cajanus cajan</name>
    <name type="common">Pigeon pea</name>
    <name type="synonym">Cajanus indicus</name>
    <dbReference type="NCBI Taxonomy" id="3821"/>
    <lineage>
        <taxon>Eukaryota</taxon>
        <taxon>Viridiplantae</taxon>
        <taxon>Streptophyta</taxon>
        <taxon>Embryophyta</taxon>
        <taxon>Tracheophyta</taxon>
        <taxon>Spermatophyta</taxon>
        <taxon>Magnoliopsida</taxon>
        <taxon>eudicotyledons</taxon>
        <taxon>Gunneridae</taxon>
        <taxon>Pentapetalae</taxon>
        <taxon>rosids</taxon>
        <taxon>fabids</taxon>
        <taxon>Fabales</taxon>
        <taxon>Fabaceae</taxon>
        <taxon>Papilionoideae</taxon>
        <taxon>50 kb inversion clade</taxon>
        <taxon>NPAAA clade</taxon>
        <taxon>indigoferoid/millettioid clade</taxon>
        <taxon>Phaseoleae</taxon>
        <taxon>Cajanus</taxon>
    </lineage>
</organism>
<dbReference type="Proteomes" id="UP000075243">
    <property type="component" value="Chromosome 2"/>
</dbReference>
<dbReference type="EMBL" id="CM003604">
    <property type="protein sequence ID" value="KYP72268.1"/>
    <property type="molecule type" value="Genomic_DNA"/>
</dbReference>
<dbReference type="AlphaFoldDB" id="A0A151TZ45"/>
<evidence type="ECO:0000313" key="2">
    <source>
        <dbReference type="Proteomes" id="UP000075243"/>
    </source>
</evidence>
<keyword evidence="2" id="KW-1185">Reference proteome</keyword>
<accession>A0A151TZ45</accession>
<sequence>LCFSVILNPFFAFSCPMNNCSQTISSRRIYGVHSIKHLYVTIKFLSRLLKKCLITGNKHSVLEVKKLALNMKFICLAVSLANTANPCS</sequence>
<reference evidence="1 2" key="1">
    <citation type="journal article" date="2012" name="Nat. Biotechnol.">
        <title>Draft genome sequence of pigeonpea (Cajanus cajan), an orphan legume crop of resource-poor farmers.</title>
        <authorList>
            <person name="Varshney R.K."/>
            <person name="Chen W."/>
            <person name="Li Y."/>
            <person name="Bharti A.K."/>
            <person name="Saxena R.K."/>
            <person name="Schlueter J.A."/>
            <person name="Donoghue M.T."/>
            <person name="Azam S."/>
            <person name="Fan G."/>
            <person name="Whaley A.M."/>
            <person name="Farmer A.D."/>
            <person name="Sheridan J."/>
            <person name="Iwata A."/>
            <person name="Tuteja R."/>
            <person name="Penmetsa R.V."/>
            <person name="Wu W."/>
            <person name="Upadhyaya H.D."/>
            <person name="Yang S.P."/>
            <person name="Shah T."/>
            <person name="Saxena K.B."/>
            <person name="Michael T."/>
            <person name="McCombie W.R."/>
            <person name="Yang B."/>
            <person name="Zhang G."/>
            <person name="Yang H."/>
            <person name="Wang J."/>
            <person name="Spillane C."/>
            <person name="Cook D.R."/>
            <person name="May G.D."/>
            <person name="Xu X."/>
            <person name="Jackson S.A."/>
        </authorList>
    </citation>
    <scope>NUCLEOTIDE SEQUENCE [LARGE SCALE GENOMIC DNA]</scope>
    <source>
        <strain evidence="2">cv. Asha</strain>
    </source>
</reference>
<name>A0A151TZ45_CAJCA</name>
<feature type="non-terminal residue" evidence="1">
    <location>
        <position position="1"/>
    </location>
</feature>
<gene>
    <name evidence="1" type="ORF">KK1_004856</name>
</gene>
<proteinExistence type="predicted"/>